<reference evidence="2 3" key="1">
    <citation type="journal article" date="2017" name="Nature">
        <title>The Apostasia genome and the evolution of orchids.</title>
        <authorList>
            <person name="Zhang G.Q."/>
            <person name="Liu K.W."/>
            <person name="Li Z."/>
            <person name="Lohaus R."/>
            <person name="Hsiao Y.Y."/>
            <person name="Niu S.C."/>
            <person name="Wang J.Y."/>
            <person name="Lin Y.C."/>
            <person name="Xu Q."/>
            <person name="Chen L.J."/>
            <person name="Yoshida K."/>
            <person name="Fujiwara S."/>
            <person name="Wang Z.W."/>
            <person name="Zhang Y.Q."/>
            <person name="Mitsuda N."/>
            <person name="Wang M."/>
            <person name="Liu G.H."/>
            <person name="Pecoraro L."/>
            <person name="Huang H.X."/>
            <person name="Xiao X.J."/>
            <person name="Lin M."/>
            <person name="Wu X.Y."/>
            <person name="Wu W.L."/>
            <person name="Chen Y.Y."/>
            <person name="Chang S.B."/>
            <person name="Sakamoto S."/>
            <person name="Ohme-Takagi M."/>
            <person name="Yagi M."/>
            <person name="Zeng S.J."/>
            <person name="Shen C.Y."/>
            <person name="Yeh C.M."/>
            <person name="Luo Y.B."/>
            <person name="Tsai W.C."/>
            <person name="Van de Peer Y."/>
            <person name="Liu Z.J."/>
        </authorList>
    </citation>
    <scope>NUCLEOTIDE SEQUENCE [LARGE SCALE GENOMIC DNA]</scope>
    <source>
        <strain evidence="3">cv. Shenzhen</strain>
        <tissue evidence="2">Stem</tissue>
    </source>
</reference>
<proteinExistence type="predicted"/>
<feature type="chain" id="PRO_5014194495" evidence="1">
    <location>
        <begin position="24"/>
        <end position="147"/>
    </location>
</feature>
<accession>A0A2H9ZVT7</accession>
<dbReference type="EMBL" id="KZ453295">
    <property type="protein sequence ID" value="PKA47400.1"/>
    <property type="molecule type" value="Genomic_DNA"/>
</dbReference>
<keyword evidence="3" id="KW-1185">Reference proteome</keyword>
<dbReference type="Proteomes" id="UP000236161">
    <property type="component" value="Unassembled WGS sequence"/>
</dbReference>
<dbReference type="AlphaFoldDB" id="A0A2H9ZVT7"/>
<protein>
    <submittedName>
        <fullName evidence="2">Uncharacterized protein</fullName>
    </submittedName>
</protein>
<feature type="signal peptide" evidence="1">
    <location>
        <begin position="1"/>
        <end position="23"/>
    </location>
</feature>
<evidence type="ECO:0000256" key="1">
    <source>
        <dbReference type="SAM" id="SignalP"/>
    </source>
</evidence>
<sequence length="147" mass="16592">MAPAGHLLLLAILLCASPAATRASLNYPQLQHNYDWIHSLTFASRMDSSPFERQIVNTAWELYVRRYPNSLLQLSPHINAALSMPSAQAYLEVASNPSQTALFFCYKVALNLWRITNGQPLRLVIFFAVPFDRPLNVIPNSFQAFNN</sequence>
<organism evidence="2 3">
    <name type="scientific">Apostasia shenzhenica</name>
    <dbReference type="NCBI Taxonomy" id="1088818"/>
    <lineage>
        <taxon>Eukaryota</taxon>
        <taxon>Viridiplantae</taxon>
        <taxon>Streptophyta</taxon>
        <taxon>Embryophyta</taxon>
        <taxon>Tracheophyta</taxon>
        <taxon>Spermatophyta</taxon>
        <taxon>Magnoliopsida</taxon>
        <taxon>Liliopsida</taxon>
        <taxon>Asparagales</taxon>
        <taxon>Orchidaceae</taxon>
        <taxon>Apostasioideae</taxon>
        <taxon>Apostasia</taxon>
    </lineage>
</organism>
<evidence type="ECO:0000313" key="3">
    <source>
        <dbReference type="Proteomes" id="UP000236161"/>
    </source>
</evidence>
<keyword evidence="1" id="KW-0732">Signal</keyword>
<name>A0A2H9ZVT7_9ASPA</name>
<gene>
    <name evidence="2" type="ORF">AXF42_Ash021808</name>
</gene>
<evidence type="ECO:0000313" key="2">
    <source>
        <dbReference type="EMBL" id="PKA47400.1"/>
    </source>
</evidence>